<keyword evidence="1" id="KW-0472">Membrane</keyword>
<sequence length="132" mass="14434">MFRDYFCAGTTPRYWRLTALLMVLYLGGIALAFVFGPDFTTAGARAAAALAPVPPVLGFVALEFRRIRATDELRQRIELEAATSALAFGVPLLLALGLLDGAGIVHVRMIFAAPALIGIYLVAQLWAHRRYR</sequence>
<evidence type="ECO:0000313" key="2">
    <source>
        <dbReference type="EMBL" id="TCO43253.1"/>
    </source>
</evidence>
<feature type="transmembrane region" description="Helical" evidence="1">
    <location>
        <begin position="82"/>
        <end position="99"/>
    </location>
</feature>
<dbReference type="Proteomes" id="UP000294862">
    <property type="component" value="Unassembled WGS sequence"/>
</dbReference>
<accession>A0A4R2IEY1</accession>
<organism evidence="2 3">
    <name type="scientific">Dokdonella fugitiva</name>
    <dbReference type="NCBI Taxonomy" id="328517"/>
    <lineage>
        <taxon>Bacteria</taxon>
        <taxon>Pseudomonadati</taxon>
        <taxon>Pseudomonadota</taxon>
        <taxon>Gammaproteobacteria</taxon>
        <taxon>Lysobacterales</taxon>
        <taxon>Rhodanobacteraceae</taxon>
        <taxon>Dokdonella</taxon>
    </lineage>
</organism>
<keyword evidence="3" id="KW-1185">Reference proteome</keyword>
<keyword evidence="1" id="KW-1133">Transmembrane helix</keyword>
<feature type="transmembrane region" description="Helical" evidence="1">
    <location>
        <begin position="42"/>
        <end position="62"/>
    </location>
</feature>
<evidence type="ECO:0000313" key="3">
    <source>
        <dbReference type="Proteomes" id="UP000294862"/>
    </source>
</evidence>
<protein>
    <submittedName>
        <fullName evidence="2">Uncharacterized protein</fullName>
    </submittedName>
</protein>
<dbReference type="OrthoDB" id="5959834at2"/>
<proteinExistence type="predicted"/>
<name>A0A4R2IEY1_9GAMM</name>
<feature type="transmembrane region" description="Helical" evidence="1">
    <location>
        <begin position="14"/>
        <end position="36"/>
    </location>
</feature>
<dbReference type="AlphaFoldDB" id="A0A4R2IEY1"/>
<dbReference type="EMBL" id="SLWQ01000001">
    <property type="protein sequence ID" value="TCO43253.1"/>
    <property type="molecule type" value="Genomic_DNA"/>
</dbReference>
<reference evidence="2 3" key="1">
    <citation type="journal article" date="2015" name="Stand. Genomic Sci.">
        <title>Genomic Encyclopedia of Bacterial and Archaeal Type Strains, Phase III: the genomes of soil and plant-associated and newly described type strains.</title>
        <authorList>
            <person name="Whitman W.B."/>
            <person name="Woyke T."/>
            <person name="Klenk H.P."/>
            <person name="Zhou Y."/>
            <person name="Lilburn T.G."/>
            <person name="Beck B.J."/>
            <person name="De Vos P."/>
            <person name="Vandamme P."/>
            <person name="Eisen J.A."/>
            <person name="Garrity G."/>
            <person name="Hugenholtz P."/>
            <person name="Kyrpides N.C."/>
        </authorList>
    </citation>
    <scope>NUCLEOTIDE SEQUENCE [LARGE SCALE GENOMIC DNA]</scope>
    <source>
        <strain evidence="2 3">A3</strain>
    </source>
</reference>
<feature type="transmembrane region" description="Helical" evidence="1">
    <location>
        <begin position="105"/>
        <end position="127"/>
    </location>
</feature>
<keyword evidence="1" id="KW-0812">Transmembrane</keyword>
<evidence type="ECO:0000256" key="1">
    <source>
        <dbReference type="SAM" id="Phobius"/>
    </source>
</evidence>
<dbReference type="RefSeq" id="WP_131993405.1">
    <property type="nucleotide sequence ID" value="NZ_JACGXM010000002.1"/>
</dbReference>
<gene>
    <name evidence="2" type="ORF">EV148_101674</name>
</gene>
<comment type="caution">
    <text evidence="2">The sequence shown here is derived from an EMBL/GenBank/DDBJ whole genome shotgun (WGS) entry which is preliminary data.</text>
</comment>